<protein>
    <submittedName>
        <fullName evidence="1">Uncharacterized protein</fullName>
    </submittedName>
</protein>
<proteinExistence type="predicted"/>
<organism evidence="1 2">
    <name type="scientific">Bartonella taylorii</name>
    <dbReference type="NCBI Taxonomy" id="33046"/>
    <lineage>
        <taxon>Bacteria</taxon>
        <taxon>Pseudomonadati</taxon>
        <taxon>Pseudomonadota</taxon>
        <taxon>Alphaproteobacteria</taxon>
        <taxon>Hyphomicrobiales</taxon>
        <taxon>Bartonellaceae</taxon>
        <taxon>Bartonella</taxon>
    </lineage>
</organism>
<evidence type="ECO:0000313" key="2">
    <source>
        <dbReference type="Proteomes" id="UP001056980"/>
    </source>
</evidence>
<accession>A0A9Q8YYN3</accession>
<evidence type="ECO:0000313" key="1">
    <source>
        <dbReference type="EMBL" id="USP03524.1"/>
    </source>
</evidence>
<dbReference type="Proteomes" id="UP001056980">
    <property type="component" value="Chromosome"/>
</dbReference>
<gene>
    <name evidence="1" type="ORF">LAJ60_03650</name>
</gene>
<sequence length="108" mass="12289">MATNYVALRGALYRYSLRAYGPKDQKKAEDKHRLIKSTAGDFWDFRLEAEYMQRSSRHSQLKTSQLTNNLSSRRIPCSIGFSVGHNYIVADSEASIFYPEVGIQAIVP</sequence>
<name>A0A9Q8YYN3_BARTA</name>
<dbReference type="KEGG" id="btay:LAJ60_03650"/>
<dbReference type="AlphaFoldDB" id="A0A9Q8YYN3"/>
<dbReference type="EMBL" id="CP083444">
    <property type="protein sequence ID" value="USP03524.1"/>
    <property type="molecule type" value="Genomic_DNA"/>
</dbReference>
<reference evidence="1" key="1">
    <citation type="journal article" date="2022" name="Proc. Natl. Acad. Sci. U.S.A.">
        <title>Identification of the Bartonella autotransporter CFA as a protective antigen and hypervariable target of neutralizing antibodies in mice.</title>
        <authorList>
            <person name="Siewert L.K."/>
            <person name="Korotaev A."/>
            <person name="Sedzicki J."/>
            <person name="Fromm K."/>
            <person name="Pinschewer D.D."/>
            <person name="Dehio C."/>
        </authorList>
    </citation>
    <scope>NUCLEOTIDE SEQUENCE</scope>
    <source>
        <strain evidence="1">IBS296</strain>
    </source>
</reference>